<sequence length="283" mass="31328">MNKKSFIATIIFLLSVSAAFAQDRIFQSNGNVIEAKIKEINKENIIYTHWSNVNGSAYSISLREVDKVRYENGVEERFNGENDGENMTNTSHAQHIGGNQYRTADMKLADNILAIAPIQFTENGVGFALSYEKTIDKAGIIAYSLPVIATFNLNGQTEAHDGKHQDAMFYFSPGLKFYPTGSRGRTKYAIGPSLVIGAGEKTTGGEYHYWSGYSYLSGFNPYETHSKFMLGILVNNSLNINPSPRMYIGMDFGFGFTYINQLGGANQGITGMVQAGFKIGYRF</sequence>
<evidence type="ECO:0000313" key="3">
    <source>
        <dbReference type="Proteomes" id="UP000239872"/>
    </source>
</evidence>
<evidence type="ECO:0000313" key="2">
    <source>
        <dbReference type="EMBL" id="PQJ09409.1"/>
    </source>
</evidence>
<protein>
    <recommendedName>
        <fullName evidence="4">Outer membrane protein beta-barrel domain-containing protein</fullName>
    </recommendedName>
</protein>
<reference evidence="2 3" key="1">
    <citation type="submission" date="2018-01" db="EMBL/GenBank/DDBJ databases">
        <title>A novel member of the phylum Bacteroidetes isolated from glacier ice.</title>
        <authorList>
            <person name="Liu Q."/>
            <person name="Xin Y.-H."/>
        </authorList>
    </citation>
    <scope>NUCLEOTIDE SEQUENCE [LARGE SCALE GENOMIC DNA]</scope>
    <source>
        <strain evidence="2 3">RB1R16</strain>
    </source>
</reference>
<evidence type="ECO:0008006" key="4">
    <source>
        <dbReference type="Google" id="ProtNLM"/>
    </source>
</evidence>
<organism evidence="2 3">
    <name type="scientific">Flavipsychrobacter stenotrophus</name>
    <dbReference type="NCBI Taxonomy" id="2077091"/>
    <lineage>
        <taxon>Bacteria</taxon>
        <taxon>Pseudomonadati</taxon>
        <taxon>Bacteroidota</taxon>
        <taxon>Chitinophagia</taxon>
        <taxon>Chitinophagales</taxon>
        <taxon>Chitinophagaceae</taxon>
        <taxon>Flavipsychrobacter</taxon>
    </lineage>
</organism>
<gene>
    <name evidence="2" type="ORF">CJD36_019395</name>
</gene>
<feature type="signal peptide" evidence="1">
    <location>
        <begin position="1"/>
        <end position="21"/>
    </location>
</feature>
<proteinExistence type="predicted"/>
<dbReference type="EMBL" id="PPSL01000006">
    <property type="protein sequence ID" value="PQJ09409.1"/>
    <property type="molecule type" value="Genomic_DNA"/>
</dbReference>
<accession>A0A2S7SR81</accession>
<dbReference type="AlphaFoldDB" id="A0A2S7SR81"/>
<feature type="chain" id="PRO_5015493495" description="Outer membrane protein beta-barrel domain-containing protein" evidence="1">
    <location>
        <begin position="22"/>
        <end position="283"/>
    </location>
</feature>
<name>A0A2S7SR81_9BACT</name>
<dbReference type="RefSeq" id="WP_105040859.1">
    <property type="nucleotide sequence ID" value="NZ_PPSL01000006.1"/>
</dbReference>
<dbReference type="Proteomes" id="UP000239872">
    <property type="component" value="Unassembled WGS sequence"/>
</dbReference>
<evidence type="ECO:0000256" key="1">
    <source>
        <dbReference type="SAM" id="SignalP"/>
    </source>
</evidence>
<keyword evidence="3" id="KW-1185">Reference proteome</keyword>
<dbReference type="OrthoDB" id="666428at2"/>
<keyword evidence="1" id="KW-0732">Signal</keyword>
<comment type="caution">
    <text evidence="2">The sequence shown here is derived from an EMBL/GenBank/DDBJ whole genome shotgun (WGS) entry which is preliminary data.</text>
</comment>